<name>A0A8B0SDI6_9GAMM</name>
<evidence type="ECO:0000313" key="2">
    <source>
        <dbReference type="EMBL" id="MBO0615280.1"/>
    </source>
</evidence>
<keyword evidence="1" id="KW-0175">Coiled coil</keyword>
<sequence>MNKQEHNQLLEIHRRVYGYSAVIGVSLDALEYQNSRSEDLETAHIELVLKNLHYDLAAQCEKLEKMLEAAEAKFQAEAQAEQARKEKEWLEKRKANFPEGAVDAFKAVNAAYGIKSEGASQ</sequence>
<dbReference type="EMBL" id="CP072748">
    <property type="protein sequence ID" value="QTX10063.1"/>
    <property type="molecule type" value="Genomic_DNA"/>
</dbReference>
<dbReference type="AlphaFoldDB" id="A0A8B0SDI6"/>
<dbReference type="Proteomes" id="UP000664466">
    <property type="component" value="Unassembled WGS sequence"/>
</dbReference>
<reference evidence="2 4" key="1">
    <citation type="submission" date="2021-03" db="EMBL/GenBank/DDBJ databases">
        <title>Draft genome and methylome analysis of Thiotrix fructosivoruns ATCC 49748.</title>
        <authorList>
            <person name="Fomenkov A."/>
            <person name="Grabovich M.Y."/>
            <person name="Roberts R.J."/>
        </authorList>
    </citation>
    <scope>NUCLEOTIDE SEQUENCE [LARGE SCALE GENOMIC DNA]</scope>
    <source>
        <strain evidence="2 4">ATCC 49748</strain>
    </source>
</reference>
<dbReference type="EMBL" id="JAFMPM010000008">
    <property type="protein sequence ID" value="MBO0615280.1"/>
    <property type="molecule type" value="Genomic_DNA"/>
</dbReference>
<evidence type="ECO:0000313" key="4">
    <source>
        <dbReference type="Proteomes" id="UP000664466"/>
    </source>
</evidence>
<organism evidence="3">
    <name type="scientific">Thiothrix fructosivorans</name>
    <dbReference type="NCBI Taxonomy" id="111770"/>
    <lineage>
        <taxon>Bacteria</taxon>
        <taxon>Pseudomonadati</taxon>
        <taxon>Pseudomonadota</taxon>
        <taxon>Gammaproteobacteria</taxon>
        <taxon>Thiotrichales</taxon>
        <taxon>Thiotrichaceae</taxon>
        <taxon>Thiothrix</taxon>
    </lineage>
</organism>
<dbReference type="RefSeq" id="WP_207252999.1">
    <property type="nucleotide sequence ID" value="NZ_JAFMPM010000008.1"/>
</dbReference>
<reference evidence="3" key="2">
    <citation type="submission" date="2021-04" db="EMBL/GenBank/DDBJ databases">
        <title>Complete Genome and methylome analysis of Thiothrix fructosivorans ATCC 49748.</title>
        <authorList>
            <person name="Fomenkov A."/>
            <person name="Sun L."/>
            <person name="Vincze T."/>
            <person name="Grabovich M.Y."/>
            <person name="Roberts R.J."/>
        </authorList>
    </citation>
    <scope>NUCLEOTIDE SEQUENCE</scope>
    <source>
        <strain evidence="3">ATCC 49748</strain>
    </source>
</reference>
<feature type="coiled-coil region" evidence="1">
    <location>
        <begin position="53"/>
        <end position="93"/>
    </location>
</feature>
<evidence type="ECO:0000313" key="3">
    <source>
        <dbReference type="EMBL" id="QTX10063.1"/>
    </source>
</evidence>
<accession>A0A8B0SDI6</accession>
<proteinExistence type="predicted"/>
<keyword evidence="4" id="KW-1185">Reference proteome</keyword>
<evidence type="ECO:0000256" key="1">
    <source>
        <dbReference type="SAM" id="Coils"/>
    </source>
</evidence>
<gene>
    <name evidence="3" type="ORF">J1836_015885</name>
    <name evidence="2" type="ORF">J1836_20500</name>
</gene>
<protein>
    <submittedName>
        <fullName evidence="3">Uncharacterized protein</fullName>
    </submittedName>
</protein>